<sequence>MDRKLDRKLTVEIQRRPQRSQTSMRSTSSLRVDSGPSDPSQIMNTLTECYAPEDFDEASSLLICNFPPGCNPFTARNYITWWGPVIRIERAPSVSQEANFIVVFAAPEFAKKVLDCCPIVYDDGKTMLYSRRVDDRVTVWKKLSDYWTGLVG</sequence>
<reference evidence="2 3" key="1">
    <citation type="submission" date="2014-03" db="EMBL/GenBank/DDBJ databases">
        <authorList>
            <person name="Sibley D."/>
            <person name="Venepally P."/>
            <person name="Karamycheva S."/>
            <person name="Hadjithomas M."/>
            <person name="Khan A."/>
            <person name="Brunk B."/>
            <person name="Roos D."/>
            <person name="Caler E."/>
            <person name="Lorenzi H."/>
        </authorList>
    </citation>
    <scope>NUCLEOTIDE SEQUENCE [LARGE SCALE GENOMIC DNA]</scope>
    <source>
        <strain evidence="3">p89</strain>
    </source>
</reference>
<feature type="region of interest" description="Disordered" evidence="1">
    <location>
        <begin position="1"/>
        <end position="39"/>
    </location>
</feature>
<evidence type="ECO:0000313" key="2">
    <source>
        <dbReference type="EMBL" id="KFG33728.1"/>
    </source>
</evidence>
<dbReference type="AlphaFoldDB" id="A0A086JNL0"/>
<dbReference type="EMBL" id="AEYI02001735">
    <property type="protein sequence ID" value="KFG33728.1"/>
    <property type="molecule type" value="Genomic_DNA"/>
</dbReference>
<gene>
    <name evidence="2" type="ORF">TGP89_205730</name>
</gene>
<dbReference type="Proteomes" id="UP000028828">
    <property type="component" value="Unassembled WGS sequence"/>
</dbReference>
<feature type="compositionally biased region" description="Low complexity" evidence="1">
    <location>
        <begin position="19"/>
        <end position="31"/>
    </location>
</feature>
<proteinExistence type="predicted"/>
<protein>
    <submittedName>
        <fullName evidence="2">Uncharacterized protein</fullName>
    </submittedName>
</protein>
<evidence type="ECO:0000313" key="3">
    <source>
        <dbReference type="Proteomes" id="UP000028828"/>
    </source>
</evidence>
<comment type="caution">
    <text evidence="2">The sequence shown here is derived from an EMBL/GenBank/DDBJ whole genome shotgun (WGS) entry which is preliminary data.</text>
</comment>
<organism evidence="2 3">
    <name type="scientific">Toxoplasma gondii p89</name>
    <dbReference type="NCBI Taxonomy" id="943119"/>
    <lineage>
        <taxon>Eukaryota</taxon>
        <taxon>Sar</taxon>
        <taxon>Alveolata</taxon>
        <taxon>Apicomplexa</taxon>
        <taxon>Conoidasida</taxon>
        <taxon>Coccidia</taxon>
        <taxon>Eucoccidiorida</taxon>
        <taxon>Eimeriorina</taxon>
        <taxon>Sarcocystidae</taxon>
        <taxon>Toxoplasma</taxon>
    </lineage>
</organism>
<dbReference type="OrthoDB" id="360590at2759"/>
<accession>A0A086JNL0</accession>
<name>A0A086JNL0_TOXGO</name>
<dbReference type="VEuPathDB" id="ToxoDB:TGP89_205730"/>
<feature type="compositionally biased region" description="Basic and acidic residues" evidence="1">
    <location>
        <begin position="1"/>
        <end position="15"/>
    </location>
</feature>
<evidence type="ECO:0000256" key="1">
    <source>
        <dbReference type="SAM" id="MobiDB-lite"/>
    </source>
</evidence>